<feature type="domain" description="DUF2293" evidence="2">
    <location>
        <begin position="201"/>
        <end position="242"/>
    </location>
</feature>
<dbReference type="RefSeq" id="XP_006690805.1">
    <property type="nucleotide sequence ID" value="XM_006690742.1"/>
</dbReference>
<evidence type="ECO:0000259" key="2">
    <source>
        <dbReference type="Pfam" id="PF10056"/>
    </source>
</evidence>
<accession>G0RZD5</accession>
<dbReference type="KEGG" id="cthr:CTHT_0002580"/>
<gene>
    <name evidence="3" type="ORF">CTHT_0002580</name>
</gene>
<keyword evidence="4" id="KW-1185">Reference proteome</keyword>
<proteinExistence type="predicted"/>
<protein>
    <recommendedName>
        <fullName evidence="2">DUF2293 domain-containing protein</fullName>
    </recommendedName>
</protein>
<reference evidence="3 4" key="1">
    <citation type="journal article" date="2011" name="Cell">
        <title>Insight into structure and assembly of the nuclear pore complex by utilizing the genome of a eukaryotic thermophile.</title>
        <authorList>
            <person name="Amlacher S."/>
            <person name="Sarges P."/>
            <person name="Flemming D."/>
            <person name="van Noort V."/>
            <person name="Kunze R."/>
            <person name="Devos D.P."/>
            <person name="Arumugam M."/>
            <person name="Bork P."/>
            <person name="Hurt E."/>
        </authorList>
    </citation>
    <scope>NUCLEOTIDE SEQUENCE [LARGE SCALE GENOMIC DNA]</scope>
    <source>
        <strain evidence="4">DSM 1495 / CBS 144.50 / IMI 039719</strain>
    </source>
</reference>
<evidence type="ECO:0000313" key="4">
    <source>
        <dbReference type="Proteomes" id="UP000008066"/>
    </source>
</evidence>
<dbReference type="Proteomes" id="UP000008066">
    <property type="component" value="Unassembled WGS sequence"/>
</dbReference>
<dbReference type="OrthoDB" id="5288828at2759"/>
<feature type="compositionally biased region" description="Acidic residues" evidence="1">
    <location>
        <begin position="264"/>
        <end position="282"/>
    </location>
</feature>
<feature type="compositionally biased region" description="Polar residues" evidence="1">
    <location>
        <begin position="595"/>
        <end position="605"/>
    </location>
</feature>
<name>G0RZD5_CHATD</name>
<dbReference type="AlphaFoldDB" id="G0RZD5"/>
<evidence type="ECO:0000313" key="3">
    <source>
        <dbReference type="EMBL" id="EGS23563.1"/>
    </source>
</evidence>
<feature type="region of interest" description="Disordered" evidence="1">
    <location>
        <begin position="570"/>
        <end position="616"/>
    </location>
</feature>
<feature type="compositionally biased region" description="Pro residues" evidence="1">
    <location>
        <begin position="835"/>
        <end position="844"/>
    </location>
</feature>
<feature type="region of interest" description="Disordered" evidence="1">
    <location>
        <begin position="263"/>
        <end position="356"/>
    </location>
</feature>
<dbReference type="InterPro" id="IPR018744">
    <property type="entry name" value="DUF2293"/>
</dbReference>
<feature type="region of interest" description="Disordered" evidence="1">
    <location>
        <begin position="829"/>
        <end position="870"/>
    </location>
</feature>
<sequence length="870" mass="98717">MARERKTKHGPAAGDHAKQRHKRDRKGNLVDWRAPLPPGINALPEKPSVKLRHTTYYEVVDNKDKKKKLEMEFTEQIEPPPGFEFVPIGNPALTTACKEISRDQGAMVFIVVVNRPGFSNRLSKHLNRVGYHVRESIVEQARASLRPEQLLPLSSAPDQPEPIPEDQDEIFKQADAAIKDLFPRIPNFDREAILDQSFNKVTVLAHIRHNHTRYDELLQETSYVIARKAVENLCLETLAKWRGDEETGRDQLDEILREVIVISDSEDEESDESAEFQDENEGHEESSAATSAAEPFARIADRAEGPRRVPPLAESSSVLSITDRSRADNVHSSHAPQKVIKSSNREKEGGWAQRNLAHQARRDQVWVKALERQRRMDQGLADSVGYVPTEKLSSQRPQLWRTEPGQADSRTAAVRTLAQLPPQTDSLPVRASRPVDAYYRRDDHPEELRQVPPTHYRIPPEDCVQENHFPCVRNSVGQDFVRVSHQGQDLKDYLVPSIELPSPEFPTVEGRAALPIREREPYHVQSLWDSRRIEDHPHGGTVPPRETQKTASIYAALETQGFIELKPHSETSQTVHLGSRLDQISQRNPEPVSNARVSSSGSVRTMDSRNPRGRSYVEPLYPSGSGLVYGPSSHSTWARKDGALLRSEDYVIDADNDRLRRPDVIPAHVSSEIHGRSTGGADNRGAIRVGPCERQLTQRLDQQFLDLARNGFIQIAKSSDQFPKQHDHRSVEQTLPEYESHPVLIQHRAQRENRFTPDIYRHPSVHLQWEPAWFVDPGRQGRHHGQGSDHAFSPLPNDFQRQERVVGIEYVQQPSISTRAYPQHHTVFDVHGEQYPPPPRPHPSGPQLAASHQPHSERPVPRNHKIIEID</sequence>
<dbReference type="PANTHER" id="PTHR38113:SF1">
    <property type="entry name" value="DUF2293 DOMAIN-CONTAINING PROTEIN"/>
    <property type="match status" value="1"/>
</dbReference>
<evidence type="ECO:0000256" key="1">
    <source>
        <dbReference type="SAM" id="MobiDB-lite"/>
    </source>
</evidence>
<feature type="region of interest" description="Disordered" evidence="1">
    <location>
        <begin position="1"/>
        <end position="43"/>
    </location>
</feature>
<dbReference type="EMBL" id="GL988032">
    <property type="protein sequence ID" value="EGS23563.1"/>
    <property type="molecule type" value="Genomic_DNA"/>
</dbReference>
<dbReference type="Pfam" id="PF10056">
    <property type="entry name" value="DUF2293"/>
    <property type="match status" value="1"/>
</dbReference>
<dbReference type="HOGENOM" id="CLU_006657_0_0_1"/>
<dbReference type="eggNOG" id="ENOG502SQ7Q">
    <property type="taxonomic scope" value="Eukaryota"/>
</dbReference>
<dbReference type="GeneID" id="18254296"/>
<dbReference type="PANTHER" id="PTHR38113">
    <property type="match status" value="1"/>
</dbReference>
<feature type="compositionally biased region" description="Basic and acidic residues" evidence="1">
    <location>
        <begin position="854"/>
        <end position="870"/>
    </location>
</feature>
<feature type="compositionally biased region" description="Polar residues" evidence="1">
    <location>
        <begin position="570"/>
        <end position="588"/>
    </location>
</feature>
<dbReference type="STRING" id="759272.G0RZD5"/>
<organism evidence="4">
    <name type="scientific">Chaetomium thermophilum (strain DSM 1495 / CBS 144.50 / IMI 039719)</name>
    <name type="common">Thermochaetoides thermophila</name>
    <dbReference type="NCBI Taxonomy" id="759272"/>
    <lineage>
        <taxon>Eukaryota</taxon>
        <taxon>Fungi</taxon>
        <taxon>Dikarya</taxon>
        <taxon>Ascomycota</taxon>
        <taxon>Pezizomycotina</taxon>
        <taxon>Sordariomycetes</taxon>
        <taxon>Sordariomycetidae</taxon>
        <taxon>Sordariales</taxon>
        <taxon>Chaetomiaceae</taxon>
        <taxon>Thermochaetoides</taxon>
    </lineage>
</organism>